<dbReference type="GeneID" id="55001889"/>
<evidence type="ECO:0000313" key="1">
    <source>
        <dbReference type="EMBL" id="AXQ70508.1"/>
    </source>
</evidence>
<dbReference type="EMBL" id="MH412654">
    <property type="protein sequence ID" value="AXQ70508.1"/>
    <property type="molecule type" value="Genomic_DNA"/>
</dbReference>
<accession>A0A385EHG9</accession>
<proteinExistence type="predicted"/>
<organism evidence="1 2">
    <name type="scientific">Synechococcus phage S-T4</name>
    <dbReference type="NCBI Taxonomy" id="2268578"/>
    <lineage>
        <taxon>Viruses</taxon>
        <taxon>Duplodnaviria</taxon>
        <taxon>Heunggongvirae</taxon>
        <taxon>Uroviricota</taxon>
        <taxon>Caudoviricetes</taxon>
        <taxon>Pantevenvirales</taxon>
        <taxon>Kyanoviridae</taxon>
        <taxon>Tamkungvirus</taxon>
        <taxon>Tamkungvirus ST4</taxon>
    </lineage>
</organism>
<protein>
    <submittedName>
        <fullName evidence="1">Phosphoheptose isomerase 1</fullName>
        <ecNumber evidence="1">5.3.1.-</ecNumber>
    </submittedName>
</protein>
<reference evidence="2" key="1">
    <citation type="submission" date="2018-05" db="EMBL/GenBank/DDBJ databases">
        <authorList>
            <person name="You S."/>
        </authorList>
    </citation>
    <scope>NUCLEOTIDE SEQUENCE [LARGE SCALE GENOMIC DNA]</scope>
</reference>
<sequence>MLQVMRYVVDIDGTICFPGAGEGRYTHATPRWDRIQAINKLYDEGHYVVYLTARGMGRFDNSRELAEKEFYTFTEAQLKSWGCKYHELHLGKPSGDFYIDDKGVNDEDFFSRRSN</sequence>
<dbReference type="Proteomes" id="UP000257648">
    <property type="component" value="Segment"/>
</dbReference>
<dbReference type="InterPro" id="IPR023214">
    <property type="entry name" value="HAD_sf"/>
</dbReference>
<dbReference type="RefSeq" id="YP_009810867.1">
    <property type="nucleotide sequence ID" value="NC_048049.1"/>
</dbReference>
<dbReference type="KEGG" id="vg:55001889"/>
<dbReference type="SUPFAM" id="SSF56784">
    <property type="entry name" value="HAD-like"/>
    <property type="match status" value="1"/>
</dbReference>
<evidence type="ECO:0000313" key="2">
    <source>
        <dbReference type="Proteomes" id="UP000257648"/>
    </source>
</evidence>
<dbReference type="Gene3D" id="3.40.50.1000">
    <property type="entry name" value="HAD superfamily/HAD-like"/>
    <property type="match status" value="1"/>
</dbReference>
<name>A0A385EHG9_9CAUD</name>
<keyword evidence="2" id="KW-1185">Reference proteome</keyword>
<dbReference type="GO" id="GO:0016853">
    <property type="term" value="F:isomerase activity"/>
    <property type="evidence" value="ECO:0007669"/>
    <property type="project" value="UniProtKB-KW"/>
</dbReference>
<keyword evidence="1" id="KW-0413">Isomerase</keyword>
<dbReference type="InterPro" id="IPR036412">
    <property type="entry name" value="HAD-like_sf"/>
</dbReference>
<dbReference type="EC" id="5.3.1.-" evidence="1"/>